<feature type="signal peptide" evidence="1">
    <location>
        <begin position="1"/>
        <end position="30"/>
    </location>
</feature>
<accession>A0A7Z2ZVK5</accession>
<evidence type="ECO:0000313" key="3">
    <source>
        <dbReference type="EMBL" id="QJE02202.1"/>
    </source>
</evidence>
<keyword evidence="1" id="KW-0732">Signal</keyword>
<feature type="chain" id="PRO_5030939955" evidence="1">
    <location>
        <begin position="31"/>
        <end position="375"/>
    </location>
</feature>
<dbReference type="SUPFAM" id="SSF54001">
    <property type="entry name" value="Cysteine proteinases"/>
    <property type="match status" value="1"/>
</dbReference>
<organism evidence="3 4">
    <name type="scientific">Massilia forsythiae</name>
    <dbReference type="NCBI Taxonomy" id="2728020"/>
    <lineage>
        <taxon>Bacteria</taxon>
        <taxon>Pseudomonadati</taxon>
        <taxon>Pseudomonadota</taxon>
        <taxon>Betaproteobacteria</taxon>
        <taxon>Burkholderiales</taxon>
        <taxon>Oxalobacteraceae</taxon>
        <taxon>Telluria group</taxon>
        <taxon>Massilia</taxon>
    </lineage>
</organism>
<dbReference type="InterPro" id="IPR002931">
    <property type="entry name" value="Transglutaminase-like"/>
</dbReference>
<gene>
    <name evidence="3" type="ORF">HH212_21065</name>
</gene>
<protein>
    <submittedName>
        <fullName evidence="3">Transglutaminase family protein</fullName>
    </submittedName>
</protein>
<proteinExistence type="predicted"/>
<evidence type="ECO:0000313" key="4">
    <source>
        <dbReference type="Proteomes" id="UP000502415"/>
    </source>
</evidence>
<dbReference type="PANTHER" id="PTHR38339">
    <property type="entry name" value="TRANSGLUTAMINASE DOMAIN PROTEIN"/>
    <property type="match status" value="1"/>
</dbReference>
<reference evidence="3 4" key="1">
    <citation type="submission" date="2020-04" db="EMBL/GenBank/DDBJ databases">
        <title>Genome sequencing of novel species.</title>
        <authorList>
            <person name="Heo J."/>
            <person name="Kim S.-J."/>
            <person name="Kim J.-S."/>
            <person name="Hong S.-B."/>
            <person name="Kwon S.-W."/>
        </authorList>
    </citation>
    <scope>NUCLEOTIDE SEQUENCE [LARGE SCALE GENOMIC DNA]</scope>
    <source>
        <strain evidence="3 4">GN2-R2</strain>
    </source>
</reference>
<dbReference type="RefSeq" id="WP_170204289.1">
    <property type="nucleotide sequence ID" value="NZ_CP051685.1"/>
</dbReference>
<dbReference type="InterPro" id="IPR006311">
    <property type="entry name" value="TAT_signal"/>
</dbReference>
<dbReference type="Pfam" id="PF01841">
    <property type="entry name" value="Transglut_core"/>
    <property type="match status" value="1"/>
</dbReference>
<feature type="domain" description="Transglutaminase-like" evidence="2">
    <location>
        <begin position="212"/>
        <end position="287"/>
    </location>
</feature>
<dbReference type="PROSITE" id="PS51318">
    <property type="entry name" value="TAT"/>
    <property type="match status" value="1"/>
</dbReference>
<name>A0A7Z2ZVK5_9BURK</name>
<dbReference type="EMBL" id="CP051685">
    <property type="protein sequence ID" value="QJE02202.1"/>
    <property type="molecule type" value="Genomic_DNA"/>
</dbReference>
<evidence type="ECO:0000259" key="2">
    <source>
        <dbReference type="SMART" id="SM00460"/>
    </source>
</evidence>
<dbReference type="Proteomes" id="UP000502415">
    <property type="component" value="Chromosome"/>
</dbReference>
<dbReference type="AlphaFoldDB" id="A0A7Z2ZVK5"/>
<dbReference type="SMART" id="SM00460">
    <property type="entry name" value="TGc"/>
    <property type="match status" value="1"/>
</dbReference>
<dbReference type="PANTHER" id="PTHR38339:SF1">
    <property type="entry name" value="TRANSGLUTAMINASE-LIKE DOMAIN-CONTAINING PROTEIN"/>
    <property type="match status" value="1"/>
</dbReference>
<evidence type="ECO:0000256" key="1">
    <source>
        <dbReference type="SAM" id="SignalP"/>
    </source>
</evidence>
<dbReference type="KEGG" id="mfy:HH212_21065"/>
<dbReference type="InterPro" id="IPR038765">
    <property type="entry name" value="Papain-like_cys_pep_sf"/>
</dbReference>
<keyword evidence="4" id="KW-1185">Reference proteome</keyword>
<sequence length="375" mass="41608">MRETNFQRRLVLKATGGLLLAAALPRALFAQQAQQQEQQRRFDPQPGEWKGFEVVTRIDLQRAQGPSTVWVPLPAVDTDWQRTLSNSWSGNAKSMRAVSDSRYGAKYLVAEFDGSAPPVLEVVSRVQTRDRGENWKSTRNGGASAEDLRLWLKPTDLMPLDGIVLKTANQIVAGARTDEDKVQRIYDWILLNTFREPKVKGCGLGDIKTMLETSNLSGKCADLNGLFVGLCRAVGVPARDVYGVRIAPSAFGYRELGGKPAALQGAQHCRAEVYLKRHGWVAMDPADVTKVMRQETAEWIKDPDHPVVAPVKRALFGGWEGNWMGYNFAHDVPLQGSKAIGKVGFLMYPQAENRGEPYDPLNPDAFKYVITARAL</sequence>
<dbReference type="Gene3D" id="3.10.620.30">
    <property type="match status" value="1"/>
</dbReference>